<feature type="region of interest" description="Disordered" evidence="1">
    <location>
        <begin position="583"/>
        <end position="609"/>
    </location>
</feature>
<dbReference type="Proteomes" id="UP000654075">
    <property type="component" value="Unassembled WGS sequence"/>
</dbReference>
<organism evidence="2 3">
    <name type="scientific">Polarella glacialis</name>
    <name type="common">Dinoflagellate</name>
    <dbReference type="NCBI Taxonomy" id="89957"/>
    <lineage>
        <taxon>Eukaryota</taxon>
        <taxon>Sar</taxon>
        <taxon>Alveolata</taxon>
        <taxon>Dinophyceae</taxon>
        <taxon>Suessiales</taxon>
        <taxon>Suessiaceae</taxon>
        <taxon>Polarella</taxon>
    </lineage>
</organism>
<dbReference type="OrthoDB" id="424075at2759"/>
<dbReference type="AlphaFoldDB" id="A0A813HB17"/>
<accession>A0A813HB17</accession>
<sequence>DHHSPVAAFFDKNGVLARQSPQGWALSASLGRPLSQNTASKQEHRESLSTRMQLKNVTRVLEESRKSVEVQIKTSLEHQQELSAGAADAQRTRHLRLLFTPIKDLPTDPRFKELLTSQEIDERKGNDRDEQSRLAKQKVQSSFMKATKNARKMVVLGSKLQELAVVDTHAVPKAPGISTGGALTNHQRSILLTVFQRYVLRGSGQSRCTLMQRCTWFRFLVHCKLIGPESPENTAVSFASAAKIFRFYTEAGLTAGSPGLPVLTFSGWANAAQCVIRKACQHASQQEVVTSMFEVYLISASQRLGMKPEELQGTAQSLGQSGRASLNQSRNMSVANTRSMSFSYQLIMAGANGGSSEADDGPEDPEGDASHAPLLWHVICAEEQMCEPESLQIIEDFRDHFEQLFLHYTRKGGGGRDTVTDTAADSPFMSPGSFKRMLQELHFFPELVQTYSLQKHLAISQARAGSEQLNFETFVEILCRIAFVHLCIYGNSAQQASTAKSKCVWLLAMIMARLPPELLRAFSMRTASTPGTWTTEASGDPDRAAMDASLSTHAESIWQTDTDLDISDCPVEELILWQTINADSDAPEGGSGNTMARMSTGDFNRLMSE</sequence>
<evidence type="ECO:0000313" key="3">
    <source>
        <dbReference type="Proteomes" id="UP000654075"/>
    </source>
</evidence>
<gene>
    <name evidence="2" type="ORF">PGLA1383_LOCUS50790</name>
</gene>
<evidence type="ECO:0000256" key="1">
    <source>
        <dbReference type="SAM" id="MobiDB-lite"/>
    </source>
</evidence>
<feature type="region of interest" description="Disordered" evidence="1">
    <location>
        <begin position="117"/>
        <end position="140"/>
    </location>
</feature>
<name>A0A813HB17_POLGL</name>
<feature type="compositionally biased region" description="Polar residues" evidence="1">
    <location>
        <begin position="313"/>
        <end position="330"/>
    </location>
</feature>
<reference evidence="2" key="1">
    <citation type="submission" date="2021-02" db="EMBL/GenBank/DDBJ databases">
        <authorList>
            <person name="Dougan E. K."/>
            <person name="Rhodes N."/>
            <person name="Thang M."/>
            <person name="Chan C."/>
        </authorList>
    </citation>
    <scope>NUCLEOTIDE SEQUENCE</scope>
</reference>
<feature type="region of interest" description="Disordered" evidence="1">
    <location>
        <begin position="310"/>
        <end position="330"/>
    </location>
</feature>
<evidence type="ECO:0000313" key="2">
    <source>
        <dbReference type="EMBL" id="CAE8635173.1"/>
    </source>
</evidence>
<comment type="caution">
    <text evidence="2">The sequence shown here is derived from an EMBL/GenBank/DDBJ whole genome shotgun (WGS) entry which is preliminary data.</text>
</comment>
<feature type="compositionally biased region" description="Basic and acidic residues" evidence="1">
    <location>
        <begin position="120"/>
        <end position="133"/>
    </location>
</feature>
<dbReference type="EMBL" id="CAJNNV010031254">
    <property type="protein sequence ID" value="CAE8635173.1"/>
    <property type="molecule type" value="Genomic_DNA"/>
</dbReference>
<feature type="non-terminal residue" evidence="2">
    <location>
        <position position="1"/>
    </location>
</feature>
<proteinExistence type="predicted"/>
<keyword evidence="3" id="KW-1185">Reference proteome</keyword>
<protein>
    <submittedName>
        <fullName evidence="2">Uncharacterized protein</fullName>
    </submittedName>
</protein>